<dbReference type="OrthoDB" id="9779518at2"/>
<gene>
    <name evidence="1" type="ORF">DC3_19680</name>
</gene>
<dbReference type="InterPro" id="IPR002838">
    <property type="entry name" value="AIM24"/>
</dbReference>
<dbReference type="Proteomes" id="UP000321306">
    <property type="component" value="Unassembled WGS sequence"/>
</dbReference>
<protein>
    <submittedName>
        <fullName evidence="1">Transcriptional regulator</fullName>
    </submittedName>
</protein>
<organism evidence="1 2">
    <name type="scientific">Deinococcus cellulosilyticus (strain DSM 18568 / NBRC 106333 / KACC 11606 / 5516J-15)</name>
    <dbReference type="NCBI Taxonomy" id="1223518"/>
    <lineage>
        <taxon>Bacteria</taxon>
        <taxon>Thermotogati</taxon>
        <taxon>Deinococcota</taxon>
        <taxon>Deinococci</taxon>
        <taxon>Deinococcales</taxon>
        <taxon>Deinococcaceae</taxon>
        <taxon>Deinococcus</taxon>
    </lineage>
</organism>
<dbReference type="PANTHER" id="PTHR38074:SF1">
    <property type="entry name" value="ALTERED INHERITANCE OF MITOCHONDRIA PROTEIN 24, MITOCHONDRIAL"/>
    <property type="match status" value="1"/>
</dbReference>
<accession>A0A511N0F9</accession>
<dbReference type="InterPro" id="IPR016031">
    <property type="entry name" value="Trp_RNA-bd_attenuator-like_dom"/>
</dbReference>
<dbReference type="SUPFAM" id="SSF51219">
    <property type="entry name" value="TRAP-like"/>
    <property type="match status" value="1"/>
</dbReference>
<dbReference type="Gene3D" id="3.60.160.10">
    <property type="entry name" value="Mitochondrial biogenesis AIM24"/>
    <property type="match status" value="1"/>
</dbReference>
<comment type="caution">
    <text evidence="1">The sequence shown here is derived from an EMBL/GenBank/DDBJ whole genome shotgun (WGS) entry which is preliminary data.</text>
</comment>
<name>A0A511N0F9_DEIC1</name>
<keyword evidence="2" id="KW-1185">Reference proteome</keyword>
<reference evidence="1 2" key="1">
    <citation type="submission" date="2019-07" db="EMBL/GenBank/DDBJ databases">
        <title>Whole genome shotgun sequence of Deinococcus cellulosilyticus NBRC 106333.</title>
        <authorList>
            <person name="Hosoyama A."/>
            <person name="Uohara A."/>
            <person name="Ohji S."/>
            <person name="Ichikawa N."/>
        </authorList>
    </citation>
    <scope>NUCLEOTIDE SEQUENCE [LARGE SCALE GENOMIC DNA]</scope>
    <source>
        <strain evidence="1 2">NBRC 106333</strain>
    </source>
</reference>
<evidence type="ECO:0000313" key="1">
    <source>
        <dbReference type="EMBL" id="GEM46333.1"/>
    </source>
</evidence>
<dbReference type="RefSeq" id="WP_146884150.1">
    <property type="nucleotide sequence ID" value="NZ_BJXB01000007.1"/>
</dbReference>
<proteinExistence type="predicted"/>
<dbReference type="PANTHER" id="PTHR38074">
    <property type="entry name" value="ALTERED INHERITANCE OF MITOCHONDRIA PROTEIN 24, MITOCHONDRIAL"/>
    <property type="match status" value="1"/>
</dbReference>
<dbReference type="InterPro" id="IPR036983">
    <property type="entry name" value="AIM24_sf"/>
</dbReference>
<dbReference type="AlphaFoldDB" id="A0A511N0F9"/>
<dbReference type="Pfam" id="PF01987">
    <property type="entry name" value="AIM24"/>
    <property type="match status" value="1"/>
</dbReference>
<evidence type="ECO:0000313" key="2">
    <source>
        <dbReference type="Proteomes" id="UP000321306"/>
    </source>
</evidence>
<sequence>MSDRMKITDSRTHGNTCIELFEYSTLGGNANISTAQGLYYAEKLGMRLKRLKITLDGTDELITEAGALHFMKGDIQMSTPSGGGLGGFMKRAVQGVATGESITKPRYSGKGEIWLEPTFGHFLMVEISNDTLVADRGAFVCCTGGLEVGVARPDDIASGLLSGEGLFQTRISGTGIVVLQSPVPFEELEVIEMQNDTLKVDGNFAFARVGQFTMKIERSSRSLLGSVSSGEGLLQVFRGSGTIWIAPSSTAYDRMHAGVMAMGQK</sequence>
<dbReference type="EMBL" id="BJXB01000007">
    <property type="protein sequence ID" value="GEM46333.1"/>
    <property type="molecule type" value="Genomic_DNA"/>
</dbReference>